<dbReference type="AlphaFoldDB" id="A0A9P4N0X2"/>
<keyword evidence="3" id="KW-1185">Reference proteome</keyword>
<name>A0A9P4N0X2_9PLEO</name>
<comment type="caution">
    <text evidence="2">The sequence shown here is derived from an EMBL/GenBank/DDBJ whole genome shotgun (WGS) entry which is preliminary data.</text>
</comment>
<organism evidence="2 3">
    <name type="scientific">Lojkania enalia</name>
    <dbReference type="NCBI Taxonomy" id="147567"/>
    <lineage>
        <taxon>Eukaryota</taxon>
        <taxon>Fungi</taxon>
        <taxon>Dikarya</taxon>
        <taxon>Ascomycota</taxon>
        <taxon>Pezizomycotina</taxon>
        <taxon>Dothideomycetes</taxon>
        <taxon>Pleosporomycetidae</taxon>
        <taxon>Pleosporales</taxon>
        <taxon>Pleosporales incertae sedis</taxon>
        <taxon>Lojkania</taxon>
    </lineage>
</organism>
<proteinExistence type="predicted"/>
<protein>
    <submittedName>
        <fullName evidence="2">Uncharacterized protein</fullName>
    </submittedName>
</protein>
<evidence type="ECO:0000313" key="3">
    <source>
        <dbReference type="Proteomes" id="UP000800093"/>
    </source>
</evidence>
<sequence length="190" mass="21470">MRKGAELGTIRSTEHIPYTGAPRTKPRCKQECIAFGMELVRRGADELQRHVCWMKHTAYPSVPGQHGMTSGKPPHQHNRHSAGRMNLSNGTICRMHTDSLSSSAFSFFIFLSPFLPNVGFARWRMGVSEVWMCDGILPVGREWGSHRRHAEEPRCCILSSWILGVLISVMRPDWDMSHVGKVFLARDGRA</sequence>
<accession>A0A9P4N0X2</accession>
<gene>
    <name evidence="2" type="ORF">CC78DRAFT_380046</name>
</gene>
<dbReference type="Proteomes" id="UP000800093">
    <property type="component" value="Unassembled WGS sequence"/>
</dbReference>
<dbReference type="EMBL" id="ML986667">
    <property type="protein sequence ID" value="KAF2260953.1"/>
    <property type="molecule type" value="Genomic_DNA"/>
</dbReference>
<reference evidence="3" key="1">
    <citation type="journal article" date="2020" name="Stud. Mycol.">
        <title>101 Dothideomycetes genomes: A test case for predicting lifestyles and emergence of pathogens.</title>
        <authorList>
            <person name="Haridas S."/>
            <person name="Albert R."/>
            <person name="Binder M."/>
            <person name="Bloem J."/>
            <person name="LaButti K."/>
            <person name="Salamov A."/>
            <person name="Andreopoulos B."/>
            <person name="Baker S."/>
            <person name="Barry K."/>
            <person name="Bills G."/>
            <person name="Bluhm B."/>
            <person name="Cannon C."/>
            <person name="Castanera R."/>
            <person name="Culley D."/>
            <person name="Daum C."/>
            <person name="Ezra D."/>
            <person name="Gonzalez J."/>
            <person name="Henrissat B."/>
            <person name="Kuo A."/>
            <person name="Liang C."/>
            <person name="Lipzen A."/>
            <person name="Lutzoni F."/>
            <person name="Magnuson J."/>
            <person name="Mondo S."/>
            <person name="Nolan M."/>
            <person name="Ohm R."/>
            <person name="Pangilinan J."/>
            <person name="Park H.-J."/>
            <person name="Ramirez L."/>
            <person name="Alfaro M."/>
            <person name="Sun H."/>
            <person name="Tritt A."/>
            <person name="Yoshinaga Y."/>
            <person name="Zwiers L.-H."/>
            <person name="Turgeon B."/>
            <person name="Goodwin S."/>
            <person name="Spatafora J."/>
            <person name="Crous P."/>
            <person name="Grigoriev I."/>
        </authorList>
    </citation>
    <scope>NUCLEOTIDE SEQUENCE [LARGE SCALE GENOMIC DNA]</scope>
    <source>
        <strain evidence="3">CBS 304.66</strain>
    </source>
</reference>
<feature type="region of interest" description="Disordered" evidence="1">
    <location>
        <begin position="1"/>
        <end position="24"/>
    </location>
</feature>
<evidence type="ECO:0000256" key="1">
    <source>
        <dbReference type="SAM" id="MobiDB-lite"/>
    </source>
</evidence>
<evidence type="ECO:0000313" key="2">
    <source>
        <dbReference type="EMBL" id="KAF2260953.1"/>
    </source>
</evidence>